<reference evidence="3" key="1">
    <citation type="submission" date="2023-04" db="EMBL/GenBank/DDBJ databases">
        <title>Phytophthora lilii NBRC 32176.</title>
        <authorList>
            <person name="Ichikawa N."/>
            <person name="Sato H."/>
            <person name="Tonouchi N."/>
        </authorList>
    </citation>
    <scope>NUCLEOTIDE SEQUENCE</scope>
    <source>
        <strain evidence="3">NBRC 32176</strain>
    </source>
</reference>
<feature type="compositionally biased region" description="Low complexity" evidence="2">
    <location>
        <begin position="125"/>
        <end position="136"/>
    </location>
</feature>
<evidence type="ECO:0000313" key="3">
    <source>
        <dbReference type="EMBL" id="GMF36723.1"/>
    </source>
</evidence>
<gene>
    <name evidence="3" type="ORF">Plil01_001552200</name>
</gene>
<protein>
    <submittedName>
        <fullName evidence="3">Unnamed protein product</fullName>
    </submittedName>
</protein>
<feature type="compositionally biased region" description="Low complexity" evidence="2">
    <location>
        <begin position="1429"/>
        <end position="1440"/>
    </location>
</feature>
<proteinExistence type="predicted"/>
<keyword evidence="4" id="KW-1185">Reference proteome</keyword>
<dbReference type="Gene3D" id="1.10.287.1490">
    <property type="match status" value="1"/>
</dbReference>
<feature type="compositionally biased region" description="Polar residues" evidence="2">
    <location>
        <begin position="1493"/>
        <end position="1513"/>
    </location>
</feature>
<feature type="region of interest" description="Disordered" evidence="2">
    <location>
        <begin position="1493"/>
        <end position="1517"/>
    </location>
</feature>
<feature type="region of interest" description="Disordered" evidence="2">
    <location>
        <begin position="1260"/>
        <end position="1281"/>
    </location>
</feature>
<feature type="coiled-coil region" evidence="1">
    <location>
        <begin position="255"/>
        <end position="313"/>
    </location>
</feature>
<dbReference type="OrthoDB" id="75762at2759"/>
<feature type="compositionally biased region" description="Polar residues" evidence="2">
    <location>
        <begin position="1379"/>
        <end position="1388"/>
    </location>
</feature>
<comment type="caution">
    <text evidence="3">The sequence shown here is derived from an EMBL/GenBank/DDBJ whole genome shotgun (WGS) entry which is preliminary data.</text>
</comment>
<feature type="region of interest" description="Disordered" evidence="2">
    <location>
        <begin position="1341"/>
        <end position="1388"/>
    </location>
</feature>
<feature type="compositionally biased region" description="Basic and acidic residues" evidence="2">
    <location>
        <begin position="84"/>
        <end position="97"/>
    </location>
</feature>
<feature type="coiled-coil region" evidence="1">
    <location>
        <begin position="847"/>
        <end position="874"/>
    </location>
</feature>
<feature type="region of interest" description="Disordered" evidence="2">
    <location>
        <begin position="1402"/>
        <end position="1440"/>
    </location>
</feature>
<feature type="compositionally biased region" description="Basic and acidic residues" evidence="2">
    <location>
        <begin position="1265"/>
        <end position="1281"/>
    </location>
</feature>
<accession>A0A9W6XEA0</accession>
<organism evidence="3 4">
    <name type="scientific">Phytophthora lilii</name>
    <dbReference type="NCBI Taxonomy" id="2077276"/>
    <lineage>
        <taxon>Eukaryota</taxon>
        <taxon>Sar</taxon>
        <taxon>Stramenopiles</taxon>
        <taxon>Oomycota</taxon>
        <taxon>Peronosporomycetes</taxon>
        <taxon>Peronosporales</taxon>
        <taxon>Peronosporaceae</taxon>
        <taxon>Phytophthora</taxon>
    </lineage>
</organism>
<feature type="compositionally biased region" description="Polar residues" evidence="2">
    <location>
        <begin position="1"/>
        <end position="12"/>
    </location>
</feature>
<keyword evidence="1" id="KW-0175">Coiled coil</keyword>
<evidence type="ECO:0000256" key="2">
    <source>
        <dbReference type="SAM" id="MobiDB-lite"/>
    </source>
</evidence>
<dbReference type="EMBL" id="BSXW01001428">
    <property type="protein sequence ID" value="GMF36723.1"/>
    <property type="molecule type" value="Genomic_DNA"/>
</dbReference>
<evidence type="ECO:0000256" key="1">
    <source>
        <dbReference type="SAM" id="Coils"/>
    </source>
</evidence>
<feature type="region of interest" description="Disordered" evidence="2">
    <location>
        <begin position="172"/>
        <end position="205"/>
    </location>
</feature>
<feature type="coiled-coil region" evidence="1">
    <location>
        <begin position="677"/>
        <end position="721"/>
    </location>
</feature>
<feature type="region of interest" description="Disordered" evidence="2">
    <location>
        <begin position="1"/>
        <end position="156"/>
    </location>
</feature>
<name>A0A9W6XEA0_9STRA</name>
<dbReference type="Proteomes" id="UP001165083">
    <property type="component" value="Unassembled WGS sequence"/>
</dbReference>
<feature type="coiled-coil region" evidence="1">
    <location>
        <begin position="338"/>
        <end position="587"/>
    </location>
</feature>
<feature type="coiled-coil region" evidence="1">
    <location>
        <begin position="793"/>
        <end position="820"/>
    </location>
</feature>
<evidence type="ECO:0000313" key="4">
    <source>
        <dbReference type="Proteomes" id="UP001165083"/>
    </source>
</evidence>
<sequence length="1555" mass="178664">MEKQLETAQDLTLDTVDTPPLSGTQDMAESSSPPPSPELVLSLDNLSGGAEKFSLDETNDGNDEQKSSDEEESPVQLQAQARRGQHDRDAKRMETKLQRNLKQQQAHYARQRKLFEDLQADRNASPSSDGSSSPQSSDDHEVLVRSRTISPKRATSAKFRFQKDNLTSIGPLSRQKTYYTRKECAPRHPSPSVNDSNDDDDDNDDSHAQIMLRRIKEKARDEFHRQQILSPGERSSLETGSTSLPKSRTEFYVEMQQQEASNDALRRQLELLRRLQLENNRFRQESRSLRERNQALKERDEVREREVKRLRDDASELNGQVQRDRLSLAAVAQTTHKLKVTQKRLSAAQSEIRDLQAALQEANDARDQLQVQSQAEISDLVLEVKRWKRNTKQLRHQGNRTEEELDFYKKTIAAVEEEVAERRTHLKEAKRQIAELSSIIEEKAAQCESVEASAADCVKRMEEGMEALQKTHQEERAKRKKMENGRSNMQMQIERMQTENSLLLDKQKELEHQLALFQEHWKERKQGYQEQIQRYAAQLEDHSSKHKSDATTIANIREECETLENRLAEVQEAANELKAEVAEEARTTQKQVEALRQYVEQALHNSNEVNESELGSLANIWQSRREEVWQKVPELQVVQAGISALQNEIMNIVHEFQRARHLVRQQGSKLSVAVKRVTELEHMRAEDASKMKELREQRKFAEQAREIISQEKEEVLKWSEQACEKTEGLEAELTKYGEMTLRLRKELHRALETEESWEKTEFVNAEPLSRSFSALEKEINAIVEMRDRWRVKSQKQICDVDEAQLQLQSLEKELSAKTSGFEQSVAEVERAHSKNAQEQKAHYEQCIADVANERTDLEAKLKEQIAKVAVVEENNEHLQHVVDGFEQDLPVFATILHLFVLVVQPLILQVSELLAQKRLLSKENAEFALAHEQIECIGQVLKEMIPTTVLYEDKRKERRRRLVFRRVVIAVFAMNRFQHFGTTPSSIRQESAYGLCAPLKVVKARKRYALNSQPTVIKVLPPHQTLSRLSLRPLLDRLKKMNITEKVAEAMESQTSGNMSASLGNVILKVVMTINPESKDALMANTNGVFHCQALLERRRRRAKPWGDSHDDMTEYDSASTFEEDIPTVTLIRKQILALGKRVEDLHYQRNSLQKENYEFQFQLDQQANSLKDMEVLQKKAQDLQDELAVLRSESEQELQKVQHQTHEKDNEIQSKEDELVEAQAKIEALQSAVSDAETRIAQMELDKHSLQLQLGQLKSSSLEEEAKADKSKAAARRQEDEVRSLKQAVKKAHELYQKVSWQLEQEVQEKSSLQTVVNHLRRQQEKADRELREEKLRVLEKSLNDDNEAEEDDTKPMARHDRKVSLGHLPHTYDRQHASSSMKAKRNTSIAPILDLAGAVQRTEIPTSTSRQRTDENRVEDEDGSECASPSASVSPLPSRVQMNLSCRSGKLATFLNEWQQLNLPRALNDNQPLDRVAHFQDDTSASIELSPTKSSASATDQSWNVSGSAQTPKRRRRVEIEKVNAAVHDYMDRIDDKLSKMYARSKTFSQPIM</sequence>